<evidence type="ECO:0000256" key="3">
    <source>
        <dbReference type="ARBA" id="ARBA00022630"/>
    </source>
</evidence>
<evidence type="ECO:0000256" key="1">
    <source>
        <dbReference type="ARBA" id="ARBA00001974"/>
    </source>
</evidence>
<organism evidence="8 9">
    <name type="scientific">Anatilimnocola aggregata</name>
    <dbReference type="NCBI Taxonomy" id="2528021"/>
    <lineage>
        <taxon>Bacteria</taxon>
        <taxon>Pseudomonadati</taxon>
        <taxon>Planctomycetota</taxon>
        <taxon>Planctomycetia</taxon>
        <taxon>Pirellulales</taxon>
        <taxon>Pirellulaceae</taxon>
        <taxon>Anatilimnocola</taxon>
    </lineage>
</organism>
<evidence type="ECO:0000256" key="4">
    <source>
        <dbReference type="ARBA" id="ARBA00022827"/>
    </source>
</evidence>
<dbReference type="InterPro" id="IPR036188">
    <property type="entry name" value="FAD/NAD-bd_sf"/>
</dbReference>
<gene>
    <name evidence="8" type="ORF">ETAA8_33180</name>
</gene>
<dbReference type="AlphaFoldDB" id="A0A517YDA6"/>
<dbReference type="GO" id="GO:0019646">
    <property type="term" value="P:aerobic electron transport chain"/>
    <property type="evidence" value="ECO:0007669"/>
    <property type="project" value="TreeGrafter"/>
</dbReference>
<comment type="similarity">
    <text evidence="2">Belongs to the NADH dehydrogenase family.</text>
</comment>
<dbReference type="EC" id="1.6.99.-" evidence="8"/>
<evidence type="ECO:0000313" key="8">
    <source>
        <dbReference type="EMBL" id="QDU28218.1"/>
    </source>
</evidence>
<name>A0A517YDA6_9BACT</name>
<sequence length="421" mass="44864">MTDQPHVVILGAGFGGLGVVERLRAANVRITLIDKNPYHTFQPLLYQVATNELGPSAVSFPLQELSNQYANLRFIEAAVQKIDLVNRQVLVAGQPPQQYDYLVIALGAVVNYFQTPGAASYALPMYTLNDALRLKAKILSQLEAAHQNPALCDEGALTFCVVGGGPTGVEVAGAIAELLRSDFIKDYPNLPTSRARIMLFEYAPDLLGPFQPALRNYAREELVKRGVDVRTSNGVSQVNAASIVLSTGESIKTQTLIWAAGLQANPLVASLGIPLAHGDRIPIDADLQITGHPNAFALGDIAAMKDAKTGAPLPGLGAVALQAGEYLGESIQRRLANQAVEPFVYCDKGTMATIGHGAAIVELPLGLTLTGLPAWLAWLGVHLSLLHTAEQRNTAIVDWGWNLITGRRGESGLSTDAKTPA</sequence>
<evidence type="ECO:0000313" key="9">
    <source>
        <dbReference type="Proteomes" id="UP000315017"/>
    </source>
</evidence>
<dbReference type="PRINTS" id="PR00411">
    <property type="entry name" value="PNDRDTASEI"/>
</dbReference>
<accession>A0A517YDA6</accession>
<dbReference type="InterPro" id="IPR023753">
    <property type="entry name" value="FAD/NAD-binding_dom"/>
</dbReference>
<dbReference type="Pfam" id="PF07992">
    <property type="entry name" value="Pyr_redox_2"/>
    <property type="match status" value="1"/>
</dbReference>
<dbReference type="PANTHER" id="PTHR42913">
    <property type="entry name" value="APOPTOSIS-INDUCING FACTOR 1"/>
    <property type="match status" value="1"/>
</dbReference>
<dbReference type="Gene3D" id="3.50.50.100">
    <property type="match status" value="1"/>
</dbReference>
<evidence type="ECO:0000256" key="5">
    <source>
        <dbReference type="ARBA" id="ARBA00023002"/>
    </source>
</evidence>
<dbReference type="PRINTS" id="PR00368">
    <property type="entry name" value="FADPNR"/>
</dbReference>
<dbReference type="InterPro" id="IPR051169">
    <property type="entry name" value="NADH-Q_oxidoreductase"/>
</dbReference>
<evidence type="ECO:0000256" key="2">
    <source>
        <dbReference type="ARBA" id="ARBA00005272"/>
    </source>
</evidence>
<proteinExistence type="inferred from homology"/>
<keyword evidence="9" id="KW-1185">Reference proteome</keyword>
<dbReference type="Pfam" id="PF22366">
    <property type="entry name" value="NDH2_C"/>
    <property type="match status" value="1"/>
</dbReference>
<feature type="domain" description="FAD/NAD(P)-binding" evidence="6">
    <location>
        <begin position="6"/>
        <end position="311"/>
    </location>
</feature>
<dbReference type="KEGG" id="aagg:ETAA8_33180"/>
<reference evidence="8 9" key="1">
    <citation type="submission" date="2019-02" db="EMBL/GenBank/DDBJ databases">
        <title>Deep-cultivation of Planctomycetes and their phenomic and genomic characterization uncovers novel biology.</title>
        <authorList>
            <person name="Wiegand S."/>
            <person name="Jogler M."/>
            <person name="Boedeker C."/>
            <person name="Pinto D."/>
            <person name="Vollmers J."/>
            <person name="Rivas-Marin E."/>
            <person name="Kohn T."/>
            <person name="Peeters S.H."/>
            <person name="Heuer A."/>
            <person name="Rast P."/>
            <person name="Oberbeckmann S."/>
            <person name="Bunk B."/>
            <person name="Jeske O."/>
            <person name="Meyerdierks A."/>
            <person name="Storesund J.E."/>
            <person name="Kallscheuer N."/>
            <person name="Luecker S."/>
            <person name="Lage O.M."/>
            <person name="Pohl T."/>
            <person name="Merkel B.J."/>
            <person name="Hornburger P."/>
            <person name="Mueller R.-W."/>
            <person name="Bruemmer F."/>
            <person name="Labrenz M."/>
            <person name="Spormann A.M."/>
            <person name="Op den Camp H."/>
            <person name="Overmann J."/>
            <person name="Amann R."/>
            <person name="Jetten M.S.M."/>
            <person name="Mascher T."/>
            <person name="Medema M.H."/>
            <person name="Devos D.P."/>
            <person name="Kaster A.-K."/>
            <person name="Ovreas L."/>
            <person name="Rohde M."/>
            <person name="Galperin M.Y."/>
            <person name="Jogler C."/>
        </authorList>
    </citation>
    <scope>NUCLEOTIDE SEQUENCE [LARGE SCALE GENOMIC DNA]</scope>
    <source>
        <strain evidence="8 9">ETA_A8</strain>
    </source>
</reference>
<dbReference type="OrthoDB" id="9781621at2"/>
<keyword evidence="4" id="KW-0274">FAD</keyword>
<dbReference type="EMBL" id="CP036274">
    <property type="protein sequence ID" value="QDU28218.1"/>
    <property type="molecule type" value="Genomic_DNA"/>
</dbReference>
<evidence type="ECO:0000259" key="7">
    <source>
        <dbReference type="Pfam" id="PF22366"/>
    </source>
</evidence>
<dbReference type="RefSeq" id="WP_145090134.1">
    <property type="nucleotide sequence ID" value="NZ_CP036274.1"/>
</dbReference>
<feature type="domain" description="External alternative NADH-ubiquinone oxidoreductase-like C-terminal" evidence="7">
    <location>
        <begin position="348"/>
        <end position="407"/>
    </location>
</feature>
<dbReference type="GO" id="GO:0003955">
    <property type="term" value="F:NAD(P)H dehydrogenase (quinone) activity"/>
    <property type="evidence" value="ECO:0007669"/>
    <property type="project" value="TreeGrafter"/>
</dbReference>
<dbReference type="PANTHER" id="PTHR42913:SF3">
    <property type="entry name" value="64 KDA MITOCHONDRIAL NADH DEHYDROGENASE (EUROFUNG)"/>
    <property type="match status" value="1"/>
</dbReference>
<keyword evidence="5 8" id="KW-0560">Oxidoreductase</keyword>
<dbReference type="Proteomes" id="UP000315017">
    <property type="component" value="Chromosome"/>
</dbReference>
<protein>
    <submittedName>
        <fullName evidence="8">NADH dehydrogenase-like protein</fullName>
        <ecNumber evidence="8">1.6.99.-</ecNumber>
    </submittedName>
</protein>
<keyword evidence="3" id="KW-0285">Flavoprotein</keyword>
<comment type="cofactor">
    <cofactor evidence="1">
        <name>FAD</name>
        <dbReference type="ChEBI" id="CHEBI:57692"/>
    </cofactor>
</comment>
<evidence type="ECO:0000259" key="6">
    <source>
        <dbReference type="Pfam" id="PF07992"/>
    </source>
</evidence>
<dbReference type="SUPFAM" id="SSF51905">
    <property type="entry name" value="FAD/NAD(P)-binding domain"/>
    <property type="match status" value="1"/>
</dbReference>
<dbReference type="InterPro" id="IPR054585">
    <property type="entry name" value="NDH2-like_C"/>
</dbReference>